<evidence type="ECO:0000256" key="4">
    <source>
        <dbReference type="ARBA" id="ARBA00022723"/>
    </source>
</evidence>
<evidence type="ECO:0000256" key="1">
    <source>
        <dbReference type="ARBA" id="ARBA00004370"/>
    </source>
</evidence>
<comment type="function">
    <text evidence="10">Heme chaperone required for the biogenesis of c-type cytochromes. Transiently binds heme delivered by CcmC and transfers the heme to apo-cytochromes in a process facilitated by CcmF and CcmH.</text>
</comment>
<dbReference type="InterPro" id="IPR012340">
    <property type="entry name" value="NA-bd_OB-fold"/>
</dbReference>
<reference evidence="13 14" key="1">
    <citation type="submission" date="2020-08" db="EMBL/GenBank/DDBJ databases">
        <title>Genome sequencing of Purple Non-Sulfur Bacteria from various extreme environments.</title>
        <authorList>
            <person name="Mayer M."/>
        </authorList>
    </citation>
    <scope>NUCLEOTIDE SEQUENCE [LARGE SCALE GENOMIC DNA]</scope>
    <source>
        <strain evidence="13 14">JA131</strain>
    </source>
</reference>
<dbReference type="NCBIfam" id="NF009727">
    <property type="entry name" value="PRK13254.1-1"/>
    <property type="match status" value="1"/>
</dbReference>
<evidence type="ECO:0000256" key="7">
    <source>
        <dbReference type="ARBA" id="ARBA00022989"/>
    </source>
</evidence>
<feature type="compositionally biased region" description="Low complexity" evidence="12">
    <location>
        <begin position="143"/>
        <end position="163"/>
    </location>
</feature>
<evidence type="ECO:0000313" key="14">
    <source>
        <dbReference type="Proteomes" id="UP000554286"/>
    </source>
</evidence>
<keyword evidence="3 10" id="KW-0812">Transmembrane</keyword>
<feature type="binding site" description="covalent" evidence="10 11">
    <location>
        <position position="121"/>
    </location>
    <ligand>
        <name>heme</name>
        <dbReference type="ChEBI" id="CHEBI:30413"/>
    </ligand>
</feature>
<evidence type="ECO:0000256" key="12">
    <source>
        <dbReference type="SAM" id="MobiDB-lite"/>
    </source>
</evidence>
<feature type="topological domain" description="Cytoplasmic" evidence="10">
    <location>
        <begin position="1"/>
        <end position="7"/>
    </location>
</feature>
<feature type="topological domain" description="Extracellular" evidence="10">
    <location>
        <begin position="29"/>
        <end position="163"/>
    </location>
</feature>
<keyword evidence="14" id="KW-1185">Reference proteome</keyword>
<dbReference type="PANTHER" id="PTHR34128">
    <property type="entry name" value="CYTOCHROME C-TYPE BIOGENESIS PROTEIN CCME HOMOLOG, MITOCHONDRIAL"/>
    <property type="match status" value="1"/>
</dbReference>
<name>A0A7W6WAI0_9PROT</name>
<proteinExistence type="inferred from homology"/>
<sequence length="163" mass="17272">MTRKKRRLYFVSLGLLALGAATALMLGAMGDSLLYFYSPSDLAERPVAEGQRFRLGGLVEEGSVDKAGDTVRFVVTDMVNTVPVVYTGILPDLFREGQGVVTEGHLDAGGTFSAANVLAKHDETYMPKEVADSLKDSGYWQEGADGPPAGAPAAAQGAVRAYQ</sequence>
<keyword evidence="4 10" id="KW-0479">Metal-binding</keyword>
<dbReference type="InterPro" id="IPR036127">
    <property type="entry name" value="CcmE-like_sf"/>
</dbReference>
<keyword evidence="7 10" id="KW-1133">Transmembrane helix</keyword>
<evidence type="ECO:0000313" key="13">
    <source>
        <dbReference type="EMBL" id="MBB4267215.1"/>
    </source>
</evidence>
<comment type="similarity">
    <text evidence="10">Belongs to the CcmE/CycJ family.</text>
</comment>
<dbReference type="GO" id="GO:0017004">
    <property type="term" value="P:cytochrome complex assembly"/>
    <property type="evidence" value="ECO:0007669"/>
    <property type="project" value="UniProtKB-KW"/>
</dbReference>
<dbReference type="NCBIfam" id="NF009731">
    <property type="entry name" value="PRK13254.1-5"/>
    <property type="match status" value="1"/>
</dbReference>
<evidence type="ECO:0000256" key="2">
    <source>
        <dbReference type="ARBA" id="ARBA00022617"/>
    </source>
</evidence>
<keyword evidence="2 10" id="KW-0349">Heme</keyword>
<dbReference type="GO" id="GO:0046872">
    <property type="term" value="F:metal ion binding"/>
    <property type="evidence" value="ECO:0007669"/>
    <property type="project" value="UniProtKB-KW"/>
</dbReference>
<evidence type="ECO:0000256" key="9">
    <source>
        <dbReference type="ARBA" id="ARBA00023136"/>
    </source>
</evidence>
<dbReference type="Pfam" id="PF03100">
    <property type="entry name" value="CcmE"/>
    <property type="match status" value="1"/>
</dbReference>
<evidence type="ECO:0000256" key="3">
    <source>
        <dbReference type="ARBA" id="ARBA00022692"/>
    </source>
</evidence>
<organism evidence="13 14">
    <name type="scientific">Roseospira visakhapatnamensis</name>
    <dbReference type="NCBI Taxonomy" id="390880"/>
    <lineage>
        <taxon>Bacteria</taxon>
        <taxon>Pseudomonadati</taxon>
        <taxon>Pseudomonadota</taxon>
        <taxon>Alphaproteobacteria</taxon>
        <taxon>Rhodospirillales</taxon>
        <taxon>Rhodospirillaceae</taxon>
        <taxon>Roseospira</taxon>
    </lineage>
</organism>
<dbReference type="Proteomes" id="UP000554286">
    <property type="component" value="Unassembled WGS sequence"/>
</dbReference>
<accession>A0A7W6WAI0</accession>
<keyword evidence="8 10" id="KW-0408">Iron</keyword>
<dbReference type="EMBL" id="JACIGK010000023">
    <property type="protein sequence ID" value="MBB4267215.1"/>
    <property type="molecule type" value="Genomic_DNA"/>
</dbReference>
<comment type="subcellular location">
    <subcellularLocation>
        <location evidence="10">Cell membrane</location>
        <topology evidence="10">Single-pass type II membrane protein</topology>
    </subcellularLocation>
    <subcellularLocation>
        <location evidence="1">Membrane</location>
    </subcellularLocation>
</comment>
<comment type="caution">
    <text evidence="13">The sequence shown here is derived from an EMBL/GenBank/DDBJ whole genome shotgun (WGS) entry which is preliminary data.</text>
</comment>
<evidence type="ECO:0000256" key="8">
    <source>
        <dbReference type="ARBA" id="ARBA00023004"/>
    </source>
</evidence>
<feature type="region of interest" description="Disordered" evidence="12">
    <location>
        <begin position="138"/>
        <end position="163"/>
    </location>
</feature>
<dbReference type="GO" id="GO:0020037">
    <property type="term" value="F:heme binding"/>
    <property type="evidence" value="ECO:0007669"/>
    <property type="project" value="InterPro"/>
</dbReference>
<gene>
    <name evidence="10" type="primary">ccmE</name>
    <name evidence="10" type="synonym">cycJ</name>
    <name evidence="13" type="ORF">GGD89_002856</name>
</gene>
<keyword evidence="9 10" id="KW-0472">Membrane</keyword>
<dbReference type="Gene3D" id="2.40.50.140">
    <property type="entry name" value="Nucleic acid-binding proteins"/>
    <property type="match status" value="1"/>
</dbReference>
<keyword evidence="5 10" id="KW-0201">Cytochrome c-type biogenesis</keyword>
<dbReference type="PANTHER" id="PTHR34128:SF2">
    <property type="entry name" value="CYTOCHROME C-TYPE BIOGENESIS PROTEIN CCME HOMOLOG, MITOCHONDRIAL"/>
    <property type="match status" value="1"/>
</dbReference>
<evidence type="ECO:0000256" key="6">
    <source>
        <dbReference type="ARBA" id="ARBA00022968"/>
    </source>
</evidence>
<evidence type="ECO:0000256" key="5">
    <source>
        <dbReference type="ARBA" id="ARBA00022748"/>
    </source>
</evidence>
<dbReference type="GO" id="GO:0005886">
    <property type="term" value="C:plasma membrane"/>
    <property type="evidence" value="ECO:0007669"/>
    <property type="project" value="UniProtKB-SubCell"/>
</dbReference>
<feature type="binding site" description="axial binding residue" evidence="10 11">
    <location>
        <position position="125"/>
    </location>
    <ligand>
        <name>heme</name>
        <dbReference type="ChEBI" id="CHEBI:30413"/>
    </ligand>
    <ligandPart>
        <name>Fe</name>
        <dbReference type="ChEBI" id="CHEBI:18248"/>
    </ligandPart>
</feature>
<dbReference type="SUPFAM" id="SSF82093">
    <property type="entry name" value="Heme chaperone CcmE"/>
    <property type="match status" value="1"/>
</dbReference>
<dbReference type="RefSeq" id="WP_184046393.1">
    <property type="nucleotide sequence ID" value="NZ_JACIGK010000023.1"/>
</dbReference>
<evidence type="ECO:0000256" key="10">
    <source>
        <dbReference type="HAMAP-Rule" id="MF_01959"/>
    </source>
</evidence>
<dbReference type="GO" id="GO:0017003">
    <property type="term" value="P:protein-heme linkage"/>
    <property type="evidence" value="ECO:0007669"/>
    <property type="project" value="UniProtKB-UniRule"/>
</dbReference>
<keyword evidence="6 10" id="KW-0735">Signal-anchor</keyword>
<keyword evidence="10" id="KW-1003">Cell membrane</keyword>
<dbReference type="InterPro" id="IPR004329">
    <property type="entry name" value="CcmE"/>
</dbReference>
<protein>
    <recommendedName>
        <fullName evidence="10">Cytochrome c-type biogenesis protein CcmE</fullName>
    </recommendedName>
    <alternativeName>
        <fullName evidence="10">Cytochrome c maturation protein E</fullName>
    </alternativeName>
    <alternativeName>
        <fullName evidence="10">Heme chaperone CcmE</fullName>
    </alternativeName>
</protein>
<evidence type="ECO:0000256" key="11">
    <source>
        <dbReference type="PIRSR" id="PIRSR604329-50"/>
    </source>
</evidence>
<dbReference type="AlphaFoldDB" id="A0A7W6WAI0"/>
<dbReference type="HAMAP" id="MF_01959">
    <property type="entry name" value="CcmE"/>
    <property type="match status" value="1"/>
</dbReference>